<evidence type="ECO:0000313" key="1">
    <source>
        <dbReference type="EMBL" id="SIS53318.1"/>
    </source>
</evidence>
<protein>
    <submittedName>
        <fullName evidence="1">Uncharacterized protein</fullName>
    </submittedName>
</protein>
<dbReference type="EMBL" id="FTOA01000002">
    <property type="protein sequence ID" value="SIS53318.1"/>
    <property type="molecule type" value="Genomic_DNA"/>
</dbReference>
<evidence type="ECO:0000313" key="2">
    <source>
        <dbReference type="Proteomes" id="UP000185678"/>
    </source>
</evidence>
<accession>A0A1N7JVF7</accession>
<proteinExistence type="predicted"/>
<dbReference type="AlphaFoldDB" id="A0A1N7JVF7"/>
<dbReference type="STRING" id="80876.SAMN05421779_102485"/>
<keyword evidence="2" id="KW-1185">Reference proteome</keyword>
<name>A0A1N7JVF7_9PROT</name>
<organism evidence="1 2">
    <name type="scientific">Insolitispirillum peregrinum</name>
    <dbReference type="NCBI Taxonomy" id="80876"/>
    <lineage>
        <taxon>Bacteria</taxon>
        <taxon>Pseudomonadati</taxon>
        <taxon>Pseudomonadota</taxon>
        <taxon>Alphaproteobacteria</taxon>
        <taxon>Rhodospirillales</taxon>
        <taxon>Novispirillaceae</taxon>
        <taxon>Insolitispirillum</taxon>
    </lineage>
</organism>
<reference evidence="1 2" key="1">
    <citation type="submission" date="2017-01" db="EMBL/GenBank/DDBJ databases">
        <authorList>
            <person name="Mah S.A."/>
            <person name="Swanson W.J."/>
            <person name="Moy G.W."/>
            <person name="Vacquier V.D."/>
        </authorList>
    </citation>
    <scope>NUCLEOTIDE SEQUENCE [LARGE SCALE GENOMIC DNA]</scope>
    <source>
        <strain evidence="1 2">DSM 11589</strain>
    </source>
</reference>
<dbReference type="RefSeq" id="WP_139332786.1">
    <property type="nucleotide sequence ID" value="NZ_FTOA01000002.1"/>
</dbReference>
<gene>
    <name evidence="1" type="ORF">SAMN05421779_102485</name>
</gene>
<sequence>MTASQTDTRSPSSGLLRLLRGPDAKSLLVPMLGYPYPPPSPLSPLAHPPYQTAALLYDHDAPARPLERRHAGRKYCASGS</sequence>
<dbReference type="Proteomes" id="UP000185678">
    <property type="component" value="Unassembled WGS sequence"/>
</dbReference>